<sequence length="344" mass="37969">MKKWKKFTVILLAMILALAMSVPVSAAMFPIDIGTTDDGDYIIGRNLTVVSGFEVDRNMYISPGGSYTFYGELTVHGNLYVLGDFYNHGTINVDGNIFCLNYYQGGYLLERATQDDGNGNIQYFDNGNFHNYGDISSSPYVDANYAFIEVPTVWYCTHSSVSKATCTKPKKCKDCGKVLSGALGHNWRSATCTSAKKCSRCGKTAGKALGHKWSRWKKANKATVFKKATQARICSRCKRKQIRSVGSKLKPILKFNRRNVNMNVYGSTNVRVTLANGDRIKSAKPQNRSMLTVGITNKQINIYGNGKAGKTKILVTLASGKKGYITVTIKKPAYAIEDPGDLFE</sequence>
<proteinExistence type="predicted"/>
<name>A0A8S5QHR2_9CAUD</name>
<keyword evidence="1" id="KW-0240">DNA-directed RNA polymerase</keyword>
<dbReference type="EMBL" id="BK015653">
    <property type="protein sequence ID" value="DAE18329.1"/>
    <property type="molecule type" value="Genomic_DNA"/>
</dbReference>
<keyword evidence="1" id="KW-0804">Transcription</keyword>
<reference evidence="1" key="1">
    <citation type="journal article" date="2021" name="Proc. Natl. Acad. Sci. U.S.A.">
        <title>A Catalog of Tens of Thousands of Viruses from Human Metagenomes Reveals Hidden Associations with Chronic Diseases.</title>
        <authorList>
            <person name="Tisza M.J."/>
            <person name="Buck C.B."/>
        </authorList>
    </citation>
    <scope>NUCLEOTIDE SEQUENCE</scope>
    <source>
        <strain evidence="1">CteHV32</strain>
    </source>
</reference>
<accession>A0A8S5QHR2</accession>
<dbReference type="GO" id="GO:0000428">
    <property type="term" value="C:DNA-directed RNA polymerase complex"/>
    <property type="evidence" value="ECO:0007669"/>
    <property type="project" value="UniProtKB-KW"/>
</dbReference>
<organism evidence="1">
    <name type="scientific">Siphoviridae sp. cteHV32</name>
    <dbReference type="NCBI Taxonomy" id="2825588"/>
    <lineage>
        <taxon>Viruses</taxon>
        <taxon>Duplodnaviria</taxon>
        <taxon>Heunggongvirae</taxon>
        <taxon>Uroviricota</taxon>
        <taxon>Caudoviricetes</taxon>
    </lineage>
</organism>
<evidence type="ECO:0000313" key="1">
    <source>
        <dbReference type="EMBL" id="DAE18329.1"/>
    </source>
</evidence>
<protein>
    <submittedName>
        <fullName evidence="1">DNA-directed RNA polymerase</fullName>
    </submittedName>
</protein>